<proteinExistence type="predicted"/>
<evidence type="ECO:0000256" key="1">
    <source>
        <dbReference type="SAM" id="MobiDB-lite"/>
    </source>
</evidence>
<evidence type="ECO:0000313" key="4">
    <source>
        <dbReference type="WBParaSite" id="L893_g3184.t1"/>
    </source>
</evidence>
<keyword evidence="2" id="KW-1133">Transmembrane helix</keyword>
<evidence type="ECO:0000313" key="3">
    <source>
        <dbReference type="Proteomes" id="UP000095287"/>
    </source>
</evidence>
<feature type="compositionally biased region" description="Polar residues" evidence="1">
    <location>
        <begin position="81"/>
        <end position="93"/>
    </location>
</feature>
<keyword evidence="2" id="KW-0472">Membrane</keyword>
<dbReference type="Proteomes" id="UP000095287">
    <property type="component" value="Unplaced"/>
</dbReference>
<keyword evidence="2" id="KW-0812">Transmembrane</keyword>
<reference evidence="4" key="1">
    <citation type="submission" date="2016-11" db="UniProtKB">
        <authorList>
            <consortium name="WormBaseParasite"/>
        </authorList>
    </citation>
    <scope>IDENTIFICATION</scope>
</reference>
<evidence type="ECO:0000256" key="2">
    <source>
        <dbReference type="SAM" id="Phobius"/>
    </source>
</evidence>
<organism evidence="3 4">
    <name type="scientific">Steinernema glaseri</name>
    <dbReference type="NCBI Taxonomy" id="37863"/>
    <lineage>
        <taxon>Eukaryota</taxon>
        <taxon>Metazoa</taxon>
        <taxon>Ecdysozoa</taxon>
        <taxon>Nematoda</taxon>
        <taxon>Chromadorea</taxon>
        <taxon>Rhabditida</taxon>
        <taxon>Tylenchina</taxon>
        <taxon>Panagrolaimomorpha</taxon>
        <taxon>Strongyloidoidea</taxon>
        <taxon>Steinernematidae</taxon>
        <taxon>Steinernema</taxon>
    </lineage>
</organism>
<feature type="transmembrane region" description="Helical" evidence="2">
    <location>
        <begin position="133"/>
        <end position="156"/>
    </location>
</feature>
<feature type="region of interest" description="Disordered" evidence="1">
    <location>
        <begin position="74"/>
        <end position="93"/>
    </location>
</feature>
<sequence length="159" mass="17357">MSRGAQEQEGDTSPGLSSPGFFSAVLKTVKIDLRYRELLPQLHLIALLQLFSAIQLFFPGSFINDSGMTNVAWGPPDRSLDTSGQPPTPSSVNVSFGSIRRPSMAKLEMIKENEQTIIFNDEGEPVAMEQPTLLVKVTVCLLAAIAIVICLGMLFIKFD</sequence>
<protein>
    <submittedName>
        <fullName evidence="4">Uncharacterized protein</fullName>
    </submittedName>
</protein>
<name>A0A1I8A282_9BILA</name>
<accession>A0A1I8A282</accession>
<dbReference type="WBParaSite" id="L893_g3184.t1">
    <property type="protein sequence ID" value="L893_g3184.t1"/>
    <property type="gene ID" value="L893_g3184"/>
</dbReference>
<keyword evidence="3" id="KW-1185">Reference proteome</keyword>
<dbReference type="AlphaFoldDB" id="A0A1I8A282"/>